<reference evidence="1 2" key="1">
    <citation type="journal article" date="2015" name="Genome Announc.">
        <title>Expanding the biotechnology potential of lactobacilli through comparative genomics of 213 strains and associated genera.</title>
        <authorList>
            <person name="Sun Z."/>
            <person name="Harris H.M."/>
            <person name="McCann A."/>
            <person name="Guo C."/>
            <person name="Argimon S."/>
            <person name="Zhang W."/>
            <person name="Yang X."/>
            <person name="Jeffery I.B."/>
            <person name="Cooney J.C."/>
            <person name="Kagawa T.F."/>
            <person name="Liu W."/>
            <person name="Song Y."/>
            <person name="Salvetti E."/>
            <person name="Wrobel A."/>
            <person name="Rasinkangas P."/>
            <person name="Parkhill J."/>
            <person name="Rea M.C."/>
            <person name="O'Sullivan O."/>
            <person name="Ritari J."/>
            <person name="Douillard F.P."/>
            <person name="Paul Ross R."/>
            <person name="Yang R."/>
            <person name="Briner A.E."/>
            <person name="Felis G.E."/>
            <person name="de Vos W.M."/>
            <person name="Barrangou R."/>
            <person name="Klaenhammer T.R."/>
            <person name="Caufield P.W."/>
            <person name="Cui Y."/>
            <person name="Zhang H."/>
            <person name="O'Toole P.W."/>
        </authorList>
    </citation>
    <scope>NUCLEOTIDE SEQUENCE [LARGE SCALE GENOMIC DNA]</scope>
    <source>
        <strain evidence="1 2">DSM 20634</strain>
    </source>
</reference>
<dbReference type="AlphaFoldDB" id="A0A0R2AG47"/>
<dbReference type="EMBL" id="AYYY01000021">
    <property type="protein sequence ID" value="KRM61788.1"/>
    <property type="molecule type" value="Genomic_DNA"/>
</dbReference>
<keyword evidence="2" id="KW-1185">Reference proteome</keyword>
<protein>
    <recommendedName>
        <fullName evidence="3">DUF2316 family protein</fullName>
    </recommendedName>
</protein>
<dbReference type="InterPro" id="IPR018757">
    <property type="entry name" value="DUF2316"/>
</dbReference>
<dbReference type="Proteomes" id="UP000051733">
    <property type="component" value="Unassembled WGS sequence"/>
</dbReference>
<evidence type="ECO:0008006" key="3">
    <source>
        <dbReference type="Google" id="ProtNLM"/>
    </source>
</evidence>
<dbReference type="RefSeq" id="WP_057778366.1">
    <property type="nucleotide sequence ID" value="NZ_AYYY01000021.1"/>
</dbReference>
<organism evidence="1 2">
    <name type="scientific">Paucilactobacillus vaccinostercus DSM 20634</name>
    <dbReference type="NCBI Taxonomy" id="1423813"/>
    <lineage>
        <taxon>Bacteria</taxon>
        <taxon>Bacillati</taxon>
        <taxon>Bacillota</taxon>
        <taxon>Bacilli</taxon>
        <taxon>Lactobacillales</taxon>
        <taxon>Lactobacillaceae</taxon>
        <taxon>Paucilactobacillus</taxon>
    </lineage>
</organism>
<dbReference type="STRING" id="1423813.FC26_GL001356"/>
<dbReference type="Pfam" id="PF10078">
    <property type="entry name" value="DUF2316"/>
    <property type="match status" value="1"/>
</dbReference>
<comment type="caution">
    <text evidence="1">The sequence shown here is derived from an EMBL/GenBank/DDBJ whole genome shotgun (WGS) entry which is preliminary data.</text>
</comment>
<proteinExistence type="predicted"/>
<name>A0A0R2AG47_9LACO</name>
<sequence>MSLTVAEKRVTKKELQRNLILSGLSEEQVARDLKTSPKTIQNILQLKVTHIEDPWILKSYLEEQILDQQKNPLPFTALKGDYHQYWFLDSRRIEQRRLG</sequence>
<dbReference type="PATRIC" id="fig|1423813.3.peg.1379"/>
<evidence type="ECO:0000313" key="1">
    <source>
        <dbReference type="EMBL" id="KRM61788.1"/>
    </source>
</evidence>
<dbReference type="OrthoDB" id="3233189at2"/>
<gene>
    <name evidence="1" type="ORF">FC26_GL001356</name>
</gene>
<accession>A0A0R2AG47</accession>
<evidence type="ECO:0000313" key="2">
    <source>
        <dbReference type="Proteomes" id="UP000051733"/>
    </source>
</evidence>